<dbReference type="Proteomes" id="UP000199529">
    <property type="component" value="Unassembled WGS sequence"/>
</dbReference>
<evidence type="ECO:0000313" key="7">
    <source>
        <dbReference type="EMBL" id="SDY34850.1"/>
    </source>
</evidence>
<proteinExistence type="predicted"/>
<feature type="signal peptide" evidence="5">
    <location>
        <begin position="1"/>
        <end position="20"/>
    </location>
</feature>
<evidence type="ECO:0000256" key="5">
    <source>
        <dbReference type="SAM" id="SignalP"/>
    </source>
</evidence>
<dbReference type="InterPro" id="IPR051331">
    <property type="entry name" value="Chorismate_mutase-related"/>
</dbReference>
<evidence type="ECO:0000256" key="2">
    <source>
        <dbReference type="ARBA" id="ARBA00012404"/>
    </source>
</evidence>
<dbReference type="GO" id="GO:0046417">
    <property type="term" value="P:chorismate metabolic process"/>
    <property type="evidence" value="ECO:0007669"/>
    <property type="project" value="InterPro"/>
</dbReference>
<evidence type="ECO:0000256" key="1">
    <source>
        <dbReference type="ARBA" id="ARBA00004817"/>
    </source>
</evidence>
<dbReference type="UniPathway" id="UPA00120">
    <property type="reaction ID" value="UER00203"/>
</dbReference>
<evidence type="ECO:0000313" key="8">
    <source>
        <dbReference type="Proteomes" id="UP000199529"/>
    </source>
</evidence>
<accession>A0A1H3J4A9</accession>
<dbReference type="GO" id="GO:0009697">
    <property type="term" value="P:salicylic acid biosynthetic process"/>
    <property type="evidence" value="ECO:0007669"/>
    <property type="project" value="TreeGrafter"/>
</dbReference>
<sequence>MRSMLLAGAIIAALASPAHSCERESLDPLLRSAAARVTTSDKVAAAKWGTGRPIDDPVREQQVLDAVARKSVELGIDPEETKRVFRDQIEASKLVQRALHERWAANPGERPVERPDLGEIRPVIDRLNDEILLELRDTRQLRDAPSCDGYLTSAFQHASADLRLTGLHRLGLVRAVPSICTGP</sequence>
<dbReference type="EC" id="5.4.99.5" evidence="2"/>
<evidence type="ECO:0000256" key="3">
    <source>
        <dbReference type="ARBA" id="ARBA00022729"/>
    </source>
</evidence>
<dbReference type="PANTHER" id="PTHR38041:SF2">
    <property type="entry name" value="SECRETED CHORISMATE MUTASE"/>
    <property type="match status" value="1"/>
</dbReference>
<keyword evidence="3 5" id="KW-0732">Signal</keyword>
<comment type="pathway">
    <text evidence="1">Metabolic intermediate biosynthesis; prephenate biosynthesis; prephenate from chorismate: step 1/1.</text>
</comment>
<keyword evidence="8" id="KW-1185">Reference proteome</keyword>
<organism evidence="7 8">
    <name type="scientific">Saccharopolyspora shandongensis</name>
    <dbReference type="NCBI Taxonomy" id="418495"/>
    <lineage>
        <taxon>Bacteria</taxon>
        <taxon>Bacillati</taxon>
        <taxon>Actinomycetota</taxon>
        <taxon>Actinomycetes</taxon>
        <taxon>Pseudonocardiales</taxon>
        <taxon>Pseudonocardiaceae</taxon>
        <taxon>Saccharopolyspora</taxon>
    </lineage>
</organism>
<protein>
    <recommendedName>
        <fullName evidence="2">chorismate mutase</fullName>
        <ecNumber evidence="2">5.4.99.5</ecNumber>
    </recommendedName>
</protein>
<dbReference type="Pfam" id="PF01817">
    <property type="entry name" value="CM_2"/>
    <property type="match status" value="1"/>
</dbReference>
<dbReference type="PANTHER" id="PTHR38041">
    <property type="entry name" value="CHORISMATE MUTASE"/>
    <property type="match status" value="1"/>
</dbReference>
<dbReference type="Gene3D" id="1.20.59.10">
    <property type="entry name" value="Chorismate mutase"/>
    <property type="match status" value="1"/>
</dbReference>
<dbReference type="InterPro" id="IPR036979">
    <property type="entry name" value="CM_dom_sf"/>
</dbReference>
<dbReference type="EMBL" id="FNOK01000025">
    <property type="protein sequence ID" value="SDY34850.1"/>
    <property type="molecule type" value="Genomic_DNA"/>
</dbReference>
<dbReference type="PROSITE" id="PS51168">
    <property type="entry name" value="CHORISMATE_MUT_2"/>
    <property type="match status" value="1"/>
</dbReference>
<evidence type="ECO:0000259" key="6">
    <source>
        <dbReference type="PROSITE" id="PS51168"/>
    </source>
</evidence>
<feature type="domain" description="Chorismate mutase" evidence="6">
    <location>
        <begin position="5"/>
        <end position="100"/>
    </location>
</feature>
<dbReference type="SUPFAM" id="SSF48600">
    <property type="entry name" value="Chorismate mutase II"/>
    <property type="match status" value="1"/>
</dbReference>
<dbReference type="SMART" id="SM00830">
    <property type="entry name" value="CM_2"/>
    <property type="match status" value="1"/>
</dbReference>
<dbReference type="GO" id="GO:0004106">
    <property type="term" value="F:chorismate mutase activity"/>
    <property type="evidence" value="ECO:0007669"/>
    <property type="project" value="UniProtKB-EC"/>
</dbReference>
<evidence type="ECO:0000256" key="4">
    <source>
        <dbReference type="ARBA" id="ARBA00023235"/>
    </source>
</evidence>
<dbReference type="AlphaFoldDB" id="A0A1H3J4A9"/>
<name>A0A1H3J4A9_9PSEU</name>
<dbReference type="NCBIfam" id="TIGR01806">
    <property type="entry name" value="CM_mono2"/>
    <property type="match status" value="1"/>
</dbReference>
<dbReference type="NCBIfam" id="NF006741">
    <property type="entry name" value="PRK09269.1"/>
    <property type="match status" value="1"/>
</dbReference>
<dbReference type="InterPro" id="IPR008240">
    <property type="entry name" value="Chorismate_mutase_periplasmic"/>
</dbReference>
<dbReference type="STRING" id="418495.SAMN05216215_10251"/>
<keyword evidence="4" id="KW-0413">Isomerase</keyword>
<dbReference type="InterPro" id="IPR036263">
    <property type="entry name" value="Chorismate_II_sf"/>
</dbReference>
<feature type="chain" id="PRO_5011684886" description="chorismate mutase" evidence="5">
    <location>
        <begin position="21"/>
        <end position="183"/>
    </location>
</feature>
<dbReference type="InterPro" id="IPR002701">
    <property type="entry name" value="CM_II_prokaryot"/>
</dbReference>
<gene>
    <name evidence="7" type="ORF">SAMN05216215_10251</name>
</gene>
<reference evidence="8" key="1">
    <citation type="submission" date="2016-10" db="EMBL/GenBank/DDBJ databases">
        <authorList>
            <person name="Varghese N."/>
            <person name="Submissions S."/>
        </authorList>
    </citation>
    <scope>NUCLEOTIDE SEQUENCE [LARGE SCALE GENOMIC DNA]</scope>
    <source>
        <strain evidence="8">CGMCC 4.3530</strain>
    </source>
</reference>